<dbReference type="PROSITE" id="PS50948">
    <property type="entry name" value="PAN"/>
    <property type="match status" value="2"/>
</dbReference>
<dbReference type="InterPro" id="IPR002181">
    <property type="entry name" value="Fibrinogen_a/b/g_C_dom"/>
</dbReference>
<dbReference type="SMART" id="SM00473">
    <property type="entry name" value="PAN_AP"/>
    <property type="match status" value="2"/>
</dbReference>
<dbReference type="InterPro" id="IPR036056">
    <property type="entry name" value="Fibrinogen-like_C"/>
</dbReference>
<dbReference type="Pfam" id="PF00008">
    <property type="entry name" value="EGF"/>
    <property type="match status" value="1"/>
</dbReference>
<accession>A0AAU9WPS3</accession>
<comment type="caution">
    <text evidence="5">Lacks conserved residue(s) required for the propagation of feature annotation.</text>
</comment>
<dbReference type="SUPFAM" id="SSF56496">
    <property type="entry name" value="Fibrinogen C-terminal domain-like"/>
    <property type="match status" value="2"/>
</dbReference>
<dbReference type="GO" id="GO:0070492">
    <property type="term" value="F:oligosaccharide binding"/>
    <property type="evidence" value="ECO:0007669"/>
    <property type="project" value="TreeGrafter"/>
</dbReference>
<dbReference type="InterPro" id="IPR014716">
    <property type="entry name" value="Fibrinogen_a/b/g_C_1"/>
</dbReference>
<keyword evidence="1" id="KW-0479">Metal-binding</keyword>
<comment type="caution">
    <text evidence="9">The sequence shown here is derived from an EMBL/GenBank/DDBJ whole genome shotgun (WGS) entry which is preliminary data.</text>
</comment>
<keyword evidence="4 5" id="KW-1015">Disulfide bond</keyword>
<dbReference type="Pfam" id="PF00147">
    <property type="entry name" value="Fibrinogen_C"/>
    <property type="match status" value="1"/>
</dbReference>
<dbReference type="PROSITE" id="PS01186">
    <property type="entry name" value="EGF_2"/>
    <property type="match status" value="1"/>
</dbReference>
<dbReference type="InterPro" id="IPR000742">
    <property type="entry name" value="EGF"/>
</dbReference>
<feature type="domain" description="Apple" evidence="8">
    <location>
        <begin position="421"/>
        <end position="505"/>
    </location>
</feature>
<gene>
    <name evidence="9" type="ORF">PMEA_00008738</name>
</gene>
<evidence type="ECO:0000256" key="3">
    <source>
        <dbReference type="ARBA" id="ARBA00022837"/>
    </source>
</evidence>
<sequence length="783" mass="89403">MMVAKFFCILISAFQVKGFCSAGKCEKISFDEQQDAYHDKELVGHVFHNSVTSNSQQCYLWCINDCRCLSINYKVKNDIKYCELNEGSHFTNKNSLKNIHGSVYYVLRREYSTKAPTNIVPCADDFTCTNGCCKNNPCLNRGTCTEICQPTSVRYNCSCPVQFVGKHCEIQLKGSCQDYKAAGSTASGLYRVNDNNNQTFQVFCDFDSEPGFTWNLIESFSLSNKDRFQNIVFYDDYQAISGDAPNWQAYLIKRPYLLWLRDHSTHWRATCRYNTDGTVYTDYLRASLEDFDIIRDVPLKGDTCRPYEYVNIRGNECVNCTAFTGYKKGSYPLHVDSYFTHRSCDFDASKSAINDEDNFGMYSSTNPKFRCTSNSGDTTQFWIGGKYSTSLVPRPRVPRLRVSRLRVPPFQVKGFCSTGKCEKISFNEQQDAYHDKELVGHVFHNSVSSNSQQCYLKCINDCRCLSINYKVKNDIKYCELNEGSHFTNKDSLKNIHGSVYYVLRREYSTKAPTNIVPCADDFTCTNGCCKNNPCLNGGTCAEICQPTSVRYNCSCPVPFVGKRCEIQQKRSCQDFKAAGSTASGLYTVNDDNNQTFQVFCDFDSEPGFAWNLIESFSLSNKDRFQKDIVFYDDYPAISGDAPNWQAYLIKRPYLLWLRSHSTHWRATCRYNTDGTVYTDYLRASLEDFDIIKDEPTVEVTCRPYEYINIRGNECVNCTAFTGYKKGNYPLHVESYFNPLSCDFDASKTAVVSEDNFGMYSSTNPKFRCTSNSSDTTQFWIGGK</sequence>
<feature type="domain" description="EGF-like" evidence="7">
    <location>
        <begin position="529"/>
        <end position="565"/>
    </location>
</feature>
<organism evidence="9 10">
    <name type="scientific">Pocillopora meandrina</name>
    <dbReference type="NCBI Taxonomy" id="46732"/>
    <lineage>
        <taxon>Eukaryota</taxon>
        <taxon>Metazoa</taxon>
        <taxon>Cnidaria</taxon>
        <taxon>Anthozoa</taxon>
        <taxon>Hexacorallia</taxon>
        <taxon>Scleractinia</taxon>
        <taxon>Astrocoeniina</taxon>
        <taxon>Pocilloporidae</taxon>
        <taxon>Pocillopora</taxon>
    </lineage>
</organism>
<proteinExistence type="predicted"/>
<evidence type="ECO:0000256" key="5">
    <source>
        <dbReference type="PROSITE-ProRule" id="PRU00076"/>
    </source>
</evidence>
<evidence type="ECO:0000313" key="10">
    <source>
        <dbReference type="Proteomes" id="UP001159428"/>
    </source>
</evidence>
<keyword evidence="5" id="KW-0245">EGF-like domain</keyword>
<dbReference type="PANTHER" id="PTHR16146:SF42">
    <property type="entry name" value="APPLE DOMAIN-CONTAINING PROTEIN"/>
    <property type="match status" value="1"/>
</dbReference>
<evidence type="ECO:0000256" key="6">
    <source>
        <dbReference type="SAM" id="SignalP"/>
    </source>
</evidence>
<keyword evidence="2" id="KW-0430">Lectin</keyword>
<dbReference type="AlphaFoldDB" id="A0AAU9WPS3"/>
<evidence type="ECO:0000256" key="2">
    <source>
        <dbReference type="ARBA" id="ARBA00022734"/>
    </source>
</evidence>
<keyword evidence="3" id="KW-0106">Calcium</keyword>
<name>A0AAU9WPS3_9CNID</name>
<dbReference type="PROSITE" id="PS50026">
    <property type="entry name" value="EGF_3"/>
    <property type="match status" value="2"/>
</dbReference>
<evidence type="ECO:0000259" key="7">
    <source>
        <dbReference type="PROSITE" id="PS50026"/>
    </source>
</evidence>
<keyword evidence="6" id="KW-0732">Signal</keyword>
<dbReference type="GO" id="GO:0005615">
    <property type="term" value="C:extracellular space"/>
    <property type="evidence" value="ECO:0007669"/>
    <property type="project" value="TreeGrafter"/>
</dbReference>
<feature type="signal peptide" evidence="6">
    <location>
        <begin position="1"/>
        <end position="18"/>
    </location>
</feature>
<dbReference type="EMBL" id="CALNXJ010000018">
    <property type="protein sequence ID" value="CAH3121612.1"/>
    <property type="molecule type" value="Genomic_DNA"/>
</dbReference>
<feature type="disulfide bond" evidence="5">
    <location>
        <begin position="159"/>
        <end position="168"/>
    </location>
</feature>
<feature type="domain" description="Apple" evidence="8">
    <location>
        <begin position="25"/>
        <end position="109"/>
    </location>
</feature>
<feature type="chain" id="PRO_5043728943" evidence="6">
    <location>
        <begin position="19"/>
        <end position="783"/>
    </location>
</feature>
<dbReference type="CDD" id="cd00054">
    <property type="entry name" value="EGF_CA"/>
    <property type="match status" value="2"/>
</dbReference>
<protein>
    <submittedName>
        <fullName evidence="9">Uncharacterized protein</fullName>
    </submittedName>
</protein>
<reference evidence="9 10" key="1">
    <citation type="submission" date="2022-05" db="EMBL/GenBank/DDBJ databases">
        <authorList>
            <consortium name="Genoscope - CEA"/>
            <person name="William W."/>
        </authorList>
    </citation>
    <scope>NUCLEOTIDE SEQUENCE [LARGE SCALE GENOMIC DNA]</scope>
</reference>
<dbReference type="Proteomes" id="UP001159428">
    <property type="component" value="Unassembled WGS sequence"/>
</dbReference>
<evidence type="ECO:0000313" key="9">
    <source>
        <dbReference type="EMBL" id="CAH3121612.1"/>
    </source>
</evidence>
<dbReference type="SUPFAM" id="SSF57196">
    <property type="entry name" value="EGF/Laminin"/>
    <property type="match status" value="2"/>
</dbReference>
<dbReference type="SMART" id="SM00181">
    <property type="entry name" value="EGF"/>
    <property type="match status" value="2"/>
</dbReference>
<evidence type="ECO:0000256" key="1">
    <source>
        <dbReference type="ARBA" id="ARBA00022723"/>
    </source>
</evidence>
<evidence type="ECO:0000256" key="4">
    <source>
        <dbReference type="ARBA" id="ARBA00023157"/>
    </source>
</evidence>
<dbReference type="InterPro" id="IPR003609">
    <property type="entry name" value="Pan_app"/>
</dbReference>
<dbReference type="PANTHER" id="PTHR16146">
    <property type="entry name" value="INTELECTIN"/>
    <property type="match status" value="1"/>
</dbReference>
<dbReference type="Gene3D" id="2.10.25.10">
    <property type="entry name" value="Laminin"/>
    <property type="match status" value="2"/>
</dbReference>
<feature type="disulfide bond" evidence="5">
    <location>
        <begin position="555"/>
        <end position="564"/>
    </location>
</feature>
<feature type="domain" description="EGF-like" evidence="7">
    <location>
        <begin position="133"/>
        <end position="169"/>
    </location>
</feature>
<dbReference type="Gene3D" id="3.90.215.10">
    <property type="entry name" value="Gamma Fibrinogen, chain A, domain 1"/>
    <property type="match status" value="2"/>
</dbReference>
<dbReference type="GO" id="GO:0046872">
    <property type="term" value="F:metal ion binding"/>
    <property type="evidence" value="ECO:0007669"/>
    <property type="project" value="UniProtKB-KW"/>
</dbReference>
<evidence type="ECO:0000259" key="8">
    <source>
        <dbReference type="PROSITE" id="PS50948"/>
    </source>
</evidence>
<keyword evidence="10" id="KW-1185">Reference proteome</keyword>
<dbReference type="PROSITE" id="PS00022">
    <property type="entry name" value="EGF_1"/>
    <property type="match status" value="2"/>
</dbReference>